<evidence type="ECO:0000313" key="2">
    <source>
        <dbReference type="Proteomes" id="UP000887566"/>
    </source>
</evidence>
<accession>A0A914XFB4</accession>
<protein>
    <submittedName>
        <fullName evidence="3">Uncharacterized protein</fullName>
    </submittedName>
</protein>
<keyword evidence="2" id="KW-1185">Reference proteome</keyword>
<evidence type="ECO:0000256" key="1">
    <source>
        <dbReference type="SAM" id="SignalP"/>
    </source>
</evidence>
<dbReference type="WBParaSite" id="PSAMB.scaffold827size40757.g8940.t1">
    <property type="protein sequence ID" value="PSAMB.scaffold827size40757.g8940.t1"/>
    <property type="gene ID" value="PSAMB.scaffold827size40757.g8940"/>
</dbReference>
<feature type="chain" id="PRO_5036791405" evidence="1">
    <location>
        <begin position="26"/>
        <end position="92"/>
    </location>
</feature>
<name>A0A914XFB4_9BILA</name>
<dbReference type="AlphaFoldDB" id="A0A914XFB4"/>
<sequence>MSSTKLMLLVVSMVIIAVLLTPADSLPYHPGYHNGHYYPVYPHHGHAAGAVHNNHGYNSYGYGEYHAPWRCVAASVNTKNLCCTPPALKGVR</sequence>
<proteinExistence type="predicted"/>
<feature type="signal peptide" evidence="1">
    <location>
        <begin position="1"/>
        <end position="25"/>
    </location>
</feature>
<reference evidence="3" key="1">
    <citation type="submission" date="2022-11" db="UniProtKB">
        <authorList>
            <consortium name="WormBaseParasite"/>
        </authorList>
    </citation>
    <scope>IDENTIFICATION</scope>
</reference>
<dbReference type="Proteomes" id="UP000887566">
    <property type="component" value="Unplaced"/>
</dbReference>
<evidence type="ECO:0000313" key="3">
    <source>
        <dbReference type="WBParaSite" id="PSAMB.scaffold827size40757.g8940.t1"/>
    </source>
</evidence>
<organism evidence="2 3">
    <name type="scientific">Plectus sambesii</name>
    <dbReference type="NCBI Taxonomy" id="2011161"/>
    <lineage>
        <taxon>Eukaryota</taxon>
        <taxon>Metazoa</taxon>
        <taxon>Ecdysozoa</taxon>
        <taxon>Nematoda</taxon>
        <taxon>Chromadorea</taxon>
        <taxon>Plectida</taxon>
        <taxon>Plectina</taxon>
        <taxon>Plectoidea</taxon>
        <taxon>Plectidae</taxon>
        <taxon>Plectus</taxon>
    </lineage>
</organism>
<keyword evidence="1" id="KW-0732">Signal</keyword>